<proteinExistence type="predicted"/>
<dbReference type="AlphaFoldDB" id="A0A5E4YNP0"/>
<name>A0A5E4YNP0_9BURK</name>
<evidence type="ECO:0000313" key="2">
    <source>
        <dbReference type="Proteomes" id="UP000414233"/>
    </source>
</evidence>
<protein>
    <submittedName>
        <fullName evidence="1">Uncharacterized protein</fullName>
    </submittedName>
</protein>
<organism evidence="1 2">
    <name type="scientific">Pandoraea terrae</name>
    <dbReference type="NCBI Taxonomy" id="1537710"/>
    <lineage>
        <taxon>Bacteria</taxon>
        <taxon>Pseudomonadati</taxon>
        <taxon>Pseudomonadota</taxon>
        <taxon>Betaproteobacteria</taxon>
        <taxon>Burkholderiales</taxon>
        <taxon>Burkholderiaceae</taxon>
        <taxon>Pandoraea</taxon>
    </lineage>
</organism>
<dbReference type="Proteomes" id="UP000414233">
    <property type="component" value="Unassembled WGS sequence"/>
</dbReference>
<keyword evidence="2" id="KW-1185">Reference proteome</keyword>
<reference evidence="1 2" key="1">
    <citation type="submission" date="2019-08" db="EMBL/GenBank/DDBJ databases">
        <authorList>
            <person name="Peeters C."/>
        </authorList>
    </citation>
    <scope>NUCLEOTIDE SEQUENCE [LARGE SCALE GENOMIC DNA]</scope>
    <source>
        <strain evidence="1 2">LMG 30175</strain>
    </source>
</reference>
<accession>A0A5E4YNP0</accession>
<sequence>MLPMVAPSLVNASTSSPLWKLPLIATLPLASVVLSESLNVTPLSTTTGVLATLLPSVNGVVPPLVVATGAASGL</sequence>
<gene>
    <name evidence="1" type="ORF">PTE30175_04553</name>
</gene>
<evidence type="ECO:0000313" key="1">
    <source>
        <dbReference type="EMBL" id="VVE50411.1"/>
    </source>
</evidence>
<dbReference type="EMBL" id="CABPRZ010000025">
    <property type="protein sequence ID" value="VVE50411.1"/>
    <property type="molecule type" value="Genomic_DNA"/>
</dbReference>